<organism evidence="9">
    <name type="scientific">Klebsiella pneumoniae</name>
    <dbReference type="NCBI Taxonomy" id="573"/>
    <lineage>
        <taxon>Bacteria</taxon>
        <taxon>Pseudomonadati</taxon>
        <taxon>Pseudomonadota</taxon>
        <taxon>Gammaproteobacteria</taxon>
        <taxon>Enterobacterales</taxon>
        <taxon>Enterobacteriaceae</taxon>
        <taxon>Klebsiella/Raoultella group</taxon>
        <taxon>Klebsiella</taxon>
        <taxon>Klebsiella pneumoniae complex</taxon>
    </lineage>
</organism>
<dbReference type="SUPFAM" id="SSF51658">
    <property type="entry name" value="Xylose isomerase-like"/>
    <property type="match status" value="1"/>
</dbReference>
<comment type="similarity">
    <text evidence="1">Belongs to the xylose isomerase family.</text>
</comment>
<evidence type="ECO:0000256" key="5">
    <source>
        <dbReference type="ARBA" id="ARBA00022723"/>
    </source>
</evidence>
<name>A0A4P0XTC0_KLEPN</name>
<keyword evidence="4" id="KW-0859">Xylose metabolism</keyword>
<evidence type="ECO:0000256" key="4">
    <source>
        <dbReference type="ARBA" id="ARBA00022629"/>
    </source>
</evidence>
<dbReference type="PANTHER" id="PTHR48408:SF1">
    <property type="entry name" value="XYLOSE ISOMERASE"/>
    <property type="match status" value="1"/>
</dbReference>
<accession>A0A4P0XTC0</accession>
<dbReference type="GO" id="GO:0009045">
    <property type="term" value="F:xylose isomerase activity"/>
    <property type="evidence" value="ECO:0007669"/>
    <property type="project" value="UniProtKB-EC"/>
</dbReference>
<proteinExistence type="inferred from homology"/>
<reference evidence="9" key="1">
    <citation type="submission" date="2019-04" db="EMBL/GenBank/DDBJ databases">
        <authorList>
            <consortium name="Pathogen Informatics"/>
        </authorList>
    </citation>
    <scope>NUCLEOTIDE SEQUENCE</scope>
    <source>
        <strain evidence="9">NCTC9183</strain>
    </source>
</reference>
<keyword evidence="7" id="KW-0119">Carbohydrate metabolism</keyword>
<keyword evidence="5" id="KW-0479">Metal-binding</keyword>
<evidence type="ECO:0000256" key="6">
    <source>
        <dbReference type="ARBA" id="ARBA00023235"/>
    </source>
</evidence>
<dbReference type="GO" id="GO:0042732">
    <property type="term" value="P:D-xylose metabolic process"/>
    <property type="evidence" value="ECO:0007669"/>
    <property type="project" value="UniProtKB-KW"/>
</dbReference>
<sequence>MRIHDVSQLLIFLFLISEFIMQTYFDQVDRVRFAGPKTDNPLAFRHYNPDEIVLGKRMADHLRFAACYWHNFCWNGADMFGAGSFERPWQAAGDALEMAKRKADVAFEFFYKLNVPYYCFHDVDVSPEGASLERVFA</sequence>
<dbReference type="GO" id="GO:0046872">
    <property type="term" value="F:metal ion binding"/>
    <property type="evidence" value="ECO:0007669"/>
    <property type="project" value="UniProtKB-KW"/>
</dbReference>
<evidence type="ECO:0000313" key="9">
    <source>
        <dbReference type="EMBL" id="VTM50084.1"/>
    </source>
</evidence>
<comment type="catalytic activity">
    <reaction evidence="8">
        <text>alpha-D-xylose = alpha-D-xylulofuranose</text>
        <dbReference type="Rhea" id="RHEA:22816"/>
        <dbReference type="ChEBI" id="CHEBI:28518"/>
        <dbReference type="ChEBI" id="CHEBI:188998"/>
        <dbReference type="EC" id="5.3.1.5"/>
    </reaction>
</comment>
<dbReference type="EC" id="5.3.1.5" evidence="3"/>
<dbReference type="AlphaFoldDB" id="A0A4P0XTC0"/>
<keyword evidence="6 9" id="KW-0413">Isomerase</keyword>
<evidence type="ECO:0000256" key="1">
    <source>
        <dbReference type="ARBA" id="ARBA00005765"/>
    </source>
</evidence>
<dbReference type="PROSITE" id="PS51415">
    <property type="entry name" value="XYLOSE_ISOMERASE"/>
    <property type="match status" value="1"/>
</dbReference>
<dbReference type="InterPro" id="IPR001998">
    <property type="entry name" value="Xylose_isomerase"/>
</dbReference>
<dbReference type="PANTHER" id="PTHR48408">
    <property type="match status" value="1"/>
</dbReference>
<comment type="subunit">
    <text evidence="2">Homotetramer.</text>
</comment>
<dbReference type="Gene3D" id="3.20.20.150">
    <property type="entry name" value="Divalent-metal-dependent TIM barrel enzymes"/>
    <property type="match status" value="1"/>
</dbReference>
<gene>
    <name evidence="9" type="primary">xylA_1</name>
    <name evidence="9" type="ORF">NCTC9183_01219</name>
</gene>
<evidence type="ECO:0000256" key="7">
    <source>
        <dbReference type="ARBA" id="ARBA00023277"/>
    </source>
</evidence>
<evidence type="ECO:0000256" key="8">
    <source>
        <dbReference type="ARBA" id="ARBA00033659"/>
    </source>
</evidence>
<dbReference type="Proteomes" id="UP000507695">
    <property type="component" value="Unassembled WGS sequence"/>
</dbReference>
<dbReference type="EMBL" id="CABDVL010000003">
    <property type="protein sequence ID" value="VTM50084.1"/>
    <property type="molecule type" value="Genomic_DNA"/>
</dbReference>
<evidence type="ECO:0000256" key="2">
    <source>
        <dbReference type="ARBA" id="ARBA00011881"/>
    </source>
</evidence>
<dbReference type="InterPro" id="IPR036237">
    <property type="entry name" value="Xyl_isomerase-like_sf"/>
</dbReference>
<protein>
    <recommendedName>
        <fullName evidence="3">xylose isomerase</fullName>
        <ecNumber evidence="3">5.3.1.5</ecNumber>
    </recommendedName>
</protein>
<evidence type="ECO:0000256" key="3">
    <source>
        <dbReference type="ARBA" id="ARBA00011958"/>
    </source>
</evidence>